<sequence length="99" mass="11173">MDPRVLRRTHRINLAARRQHIFIYFSTCGRASPAPRSSSTPLHPPPPPIPPRRRLRPTYSRTVHSTARTAYTSHTAHNLSCRASDRPSAPVRPAPPPLR</sequence>
<evidence type="ECO:0000313" key="2">
    <source>
        <dbReference type="EMBL" id="KJA22728.1"/>
    </source>
</evidence>
<keyword evidence="3" id="KW-1185">Reference proteome</keyword>
<gene>
    <name evidence="2" type="ORF">HYPSUDRAFT_202041</name>
</gene>
<proteinExistence type="predicted"/>
<protein>
    <submittedName>
        <fullName evidence="2">Uncharacterized protein</fullName>
    </submittedName>
</protein>
<evidence type="ECO:0000313" key="3">
    <source>
        <dbReference type="Proteomes" id="UP000054270"/>
    </source>
</evidence>
<accession>A0A0D2MGJ1</accession>
<feature type="compositionally biased region" description="Low complexity" evidence="1">
    <location>
        <begin position="30"/>
        <end position="41"/>
    </location>
</feature>
<feature type="region of interest" description="Disordered" evidence="1">
    <location>
        <begin position="68"/>
        <end position="99"/>
    </location>
</feature>
<evidence type="ECO:0000256" key="1">
    <source>
        <dbReference type="SAM" id="MobiDB-lite"/>
    </source>
</evidence>
<feature type="compositionally biased region" description="Pro residues" evidence="1">
    <location>
        <begin position="90"/>
        <end position="99"/>
    </location>
</feature>
<dbReference type="AlphaFoldDB" id="A0A0D2MGJ1"/>
<organism evidence="2 3">
    <name type="scientific">Hypholoma sublateritium (strain FD-334 SS-4)</name>
    <dbReference type="NCBI Taxonomy" id="945553"/>
    <lineage>
        <taxon>Eukaryota</taxon>
        <taxon>Fungi</taxon>
        <taxon>Dikarya</taxon>
        <taxon>Basidiomycota</taxon>
        <taxon>Agaricomycotina</taxon>
        <taxon>Agaricomycetes</taxon>
        <taxon>Agaricomycetidae</taxon>
        <taxon>Agaricales</taxon>
        <taxon>Agaricineae</taxon>
        <taxon>Strophariaceae</taxon>
        <taxon>Hypholoma</taxon>
    </lineage>
</organism>
<dbReference type="EMBL" id="KN817548">
    <property type="protein sequence ID" value="KJA22728.1"/>
    <property type="molecule type" value="Genomic_DNA"/>
</dbReference>
<feature type="region of interest" description="Disordered" evidence="1">
    <location>
        <begin position="30"/>
        <end position="56"/>
    </location>
</feature>
<reference evidence="3" key="1">
    <citation type="submission" date="2014-04" db="EMBL/GenBank/DDBJ databases">
        <title>Evolutionary Origins and Diversification of the Mycorrhizal Mutualists.</title>
        <authorList>
            <consortium name="DOE Joint Genome Institute"/>
            <consortium name="Mycorrhizal Genomics Consortium"/>
            <person name="Kohler A."/>
            <person name="Kuo A."/>
            <person name="Nagy L.G."/>
            <person name="Floudas D."/>
            <person name="Copeland A."/>
            <person name="Barry K.W."/>
            <person name="Cichocki N."/>
            <person name="Veneault-Fourrey C."/>
            <person name="LaButti K."/>
            <person name="Lindquist E.A."/>
            <person name="Lipzen A."/>
            <person name="Lundell T."/>
            <person name="Morin E."/>
            <person name="Murat C."/>
            <person name="Riley R."/>
            <person name="Ohm R."/>
            <person name="Sun H."/>
            <person name="Tunlid A."/>
            <person name="Henrissat B."/>
            <person name="Grigoriev I.V."/>
            <person name="Hibbett D.S."/>
            <person name="Martin F."/>
        </authorList>
    </citation>
    <scope>NUCLEOTIDE SEQUENCE [LARGE SCALE GENOMIC DNA]</scope>
    <source>
        <strain evidence="3">FD-334 SS-4</strain>
    </source>
</reference>
<dbReference type="Proteomes" id="UP000054270">
    <property type="component" value="Unassembled WGS sequence"/>
</dbReference>
<feature type="compositionally biased region" description="Polar residues" evidence="1">
    <location>
        <begin position="68"/>
        <end position="78"/>
    </location>
</feature>
<name>A0A0D2MGJ1_HYPSF</name>